<dbReference type="PANTHER" id="PTHR33308:SF9">
    <property type="entry name" value="PEPTIDOGLYCAN HYDROLASE FLGJ"/>
    <property type="match status" value="1"/>
</dbReference>
<dbReference type="Pfam" id="PF07691">
    <property type="entry name" value="PA14"/>
    <property type="match status" value="1"/>
</dbReference>
<dbReference type="Proteomes" id="UP000682134">
    <property type="component" value="Unassembled WGS sequence"/>
</dbReference>
<feature type="signal peptide" evidence="3">
    <location>
        <begin position="1"/>
        <end position="32"/>
    </location>
</feature>
<dbReference type="PANTHER" id="PTHR33308">
    <property type="entry name" value="PEPTIDOGLYCAN HYDROLASE FLGJ"/>
    <property type="match status" value="1"/>
</dbReference>
<dbReference type="Pfam" id="PF01832">
    <property type="entry name" value="Glucosaminidase"/>
    <property type="match status" value="1"/>
</dbReference>
<dbReference type="InterPro" id="IPR037524">
    <property type="entry name" value="PA14/GLEYA"/>
</dbReference>
<dbReference type="InterPro" id="IPR051056">
    <property type="entry name" value="Glycosyl_Hydrolase_73"/>
</dbReference>
<feature type="compositionally biased region" description="Pro residues" evidence="2">
    <location>
        <begin position="423"/>
        <end position="481"/>
    </location>
</feature>
<gene>
    <name evidence="5" type="ORF">J5Y03_08255</name>
</gene>
<dbReference type="Gene3D" id="2.30.30.40">
    <property type="entry name" value="SH3 Domains"/>
    <property type="match status" value="1"/>
</dbReference>
<feature type="chain" id="PRO_5039632245" evidence="3">
    <location>
        <begin position="33"/>
        <end position="910"/>
    </location>
</feature>
<evidence type="ECO:0000256" key="3">
    <source>
        <dbReference type="SAM" id="SignalP"/>
    </source>
</evidence>
<comment type="caution">
    <text evidence="5">The sequence shown here is derived from an EMBL/GenBank/DDBJ whole genome shotgun (WGS) entry which is preliminary data.</text>
</comment>
<dbReference type="EMBL" id="JAGIYQ010000004">
    <property type="protein sequence ID" value="MBP0725184.1"/>
    <property type="molecule type" value="Genomic_DNA"/>
</dbReference>
<keyword evidence="1" id="KW-0378">Hydrolase</keyword>
<reference evidence="5" key="1">
    <citation type="submission" date="2021-04" db="EMBL/GenBank/DDBJ databases">
        <title>Genome seq and assembly of Bacillus sp.</title>
        <authorList>
            <person name="Chhetri G."/>
        </authorList>
    </citation>
    <scope>NUCLEOTIDE SEQUENCE</scope>
    <source>
        <strain evidence="5">RG28</strain>
    </source>
</reference>
<name>A0A940NGW3_9BACI</name>
<evidence type="ECO:0000313" key="5">
    <source>
        <dbReference type="EMBL" id="MBP0725184.1"/>
    </source>
</evidence>
<sequence length="910" mass="99852">MEKFSWKRMGKNVLASVTALTVACSLVPNVRAASINGISQTASGKWTATYYKGASSSGKPLVSTFISQTGTSLTQNLGLKSPVPNKVPVNNFSAKFNKNMNLSPGLYSVRVKANDVMKVLIDGKVVLNQTKNVGNKENSVSVALTNKNGSTSHAVELRYANQKSLNNFSFSIDPIFSSFSKDLPNVAYNWGLNRPTEAKSVNFQATYNQSQTVPSGDYVLETYADGPIIVKNGSQYLVNQIKDVPNHWASIPLVSKSGKQSIITTYVHTNGNAAVFSHLVPFSSYLGYYYNNPNLSGAPIAAKIISPTGKTMDLQTTYGSGSPLKNIKADGTSAKYLVTKRLKAGSYTLNVTSDSGVRVYVDGKQVLNQWTKRTNRTDAATFTVSNGTASSLKDVHRIELQTVDINAVKNIKFTIVPKSVDPSPKPDPNPGTDPTKPPVDPTKPPVDPTKPPVDPTKPPVDPTKPPVDPTKPPVNPPKPPVTLPYTVAKVGTDKKVSAIKTYQTYDEAVQQAKSQNANAVMKNNKYIWVKSGFGYTNDSSAATQNIYQTNKISSKEILTYFSKGTEVKILDTQQDVVKVQHLNLIGYMRKSDLDLYPTEIAPKSYYSLDSRGNLYHNYYINGKLYKYLYRKAPAGVSANKDGTVNTEDGIHFGTTESYSYFDYLSLHTVSNVTDVDIDNFLRATTETTTKGISPLYGLGWKFKEAEATYGVNALAIIAHTILESDYGRSKYSLDRFNLFGIGAVDSNPDLAKPFNSFEDCIDYYAQSMINQKYLKPNYFGFYIGSYFGDKSGGFNVKYASDPYWGRKIASLMSQIDAFSGSKDYQKRYQIGMVKTDTLNVRSKPVADSSVAPILYTMTKGKAFTILKTVTNDNGDKWYQIANDKRNADGTDAGPAYVSASEAYSRILNTN</sequence>
<accession>A0A940NGW3</accession>
<dbReference type="Gene3D" id="1.10.530.10">
    <property type="match status" value="1"/>
</dbReference>
<dbReference type="Gene3D" id="3.90.182.10">
    <property type="entry name" value="Toxin - Anthrax Protective Antigen,domain 1"/>
    <property type="match status" value="1"/>
</dbReference>
<proteinExistence type="predicted"/>
<dbReference type="RefSeq" id="WP_209404460.1">
    <property type="nucleotide sequence ID" value="NZ_JAGIYQ010000004.1"/>
</dbReference>
<dbReference type="GO" id="GO:0004040">
    <property type="term" value="F:amidase activity"/>
    <property type="evidence" value="ECO:0007669"/>
    <property type="project" value="InterPro"/>
</dbReference>
<evidence type="ECO:0000313" key="6">
    <source>
        <dbReference type="Proteomes" id="UP000682134"/>
    </source>
</evidence>
<evidence type="ECO:0000256" key="2">
    <source>
        <dbReference type="SAM" id="MobiDB-lite"/>
    </source>
</evidence>
<feature type="domain" description="PA14" evidence="4">
    <location>
        <begin position="280"/>
        <end position="450"/>
    </location>
</feature>
<dbReference type="SMART" id="SM00047">
    <property type="entry name" value="LYZ2"/>
    <property type="match status" value="1"/>
</dbReference>
<organism evidence="5 6">
    <name type="scientific">Gottfriedia endophytica</name>
    <dbReference type="NCBI Taxonomy" id="2820819"/>
    <lineage>
        <taxon>Bacteria</taxon>
        <taxon>Bacillati</taxon>
        <taxon>Bacillota</taxon>
        <taxon>Bacilli</taxon>
        <taxon>Bacillales</taxon>
        <taxon>Bacillaceae</taxon>
        <taxon>Gottfriedia</taxon>
    </lineage>
</organism>
<dbReference type="InterPro" id="IPR011658">
    <property type="entry name" value="PA14_dom"/>
</dbReference>
<evidence type="ECO:0000259" key="4">
    <source>
        <dbReference type="PROSITE" id="PS51820"/>
    </source>
</evidence>
<keyword evidence="3" id="KW-0732">Signal</keyword>
<dbReference type="SUPFAM" id="SSF56988">
    <property type="entry name" value="Anthrax protective antigen"/>
    <property type="match status" value="1"/>
</dbReference>
<keyword evidence="6" id="KW-1185">Reference proteome</keyword>
<feature type="region of interest" description="Disordered" evidence="2">
    <location>
        <begin position="417"/>
        <end position="481"/>
    </location>
</feature>
<feature type="domain" description="PA14" evidence="4">
    <location>
        <begin position="41"/>
        <end position="190"/>
    </location>
</feature>
<dbReference type="PROSITE" id="PS51820">
    <property type="entry name" value="PA14"/>
    <property type="match status" value="2"/>
</dbReference>
<dbReference type="AlphaFoldDB" id="A0A940NGW3"/>
<evidence type="ECO:0000256" key="1">
    <source>
        <dbReference type="ARBA" id="ARBA00022801"/>
    </source>
</evidence>
<dbReference type="PROSITE" id="PS51257">
    <property type="entry name" value="PROKAR_LIPOPROTEIN"/>
    <property type="match status" value="1"/>
</dbReference>
<protein>
    <submittedName>
        <fullName evidence="5">Glucosaminidase domain-containing protein</fullName>
    </submittedName>
</protein>
<dbReference type="InterPro" id="IPR002901">
    <property type="entry name" value="MGlyc_endo_b_GlcNAc-like_dom"/>
</dbReference>